<organism evidence="1 2">
    <name type="scientific">Bugula neritina</name>
    <name type="common">Brown bryozoan</name>
    <name type="synonym">Sertularia neritina</name>
    <dbReference type="NCBI Taxonomy" id="10212"/>
    <lineage>
        <taxon>Eukaryota</taxon>
        <taxon>Metazoa</taxon>
        <taxon>Spiralia</taxon>
        <taxon>Lophotrochozoa</taxon>
        <taxon>Bryozoa</taxon>
        <taxon>Gymnolaemata</taxon>
        <taxon>Cheilostomatida</taxon>
        <taxon>Flustrina</taxon>
        <taxon>Buguloidea</taxon>
        <taxon>Bugulidae</taxon>
        <taxon>Bugula</taxon>
    </lineage>
</organism>
<protein>
    <submittedName>
        <fullName evidence="1">Uncharacterized protein</fullName>
    </submittedName>
</protein>
<gene>
    <name evidence="1" type="ORF">EB796_001306</name>
</gene>
<dbReference type="Proteomes" id="UP000593567">
    <property type="component" value="Unassembled WGS sequence"/>
</dbReference>
<dbReference type="OrthoDB" id="10060424at2759"/>
<evidence type="ECO:0000313" key="2">
    <source>
        <dbReference type="Proteomes" id="UP000593567"/>
    </source>
</evidence>
<name>A0A7J7KQP3_BUGNE</name>
<accession>A0A7J7KQP3</accession>
<dbReference type="AlphaFoldDB" id="A0A7J7KQP3"/>
<keyword evidence="2" id="KW-1185">Reference proteome</keyword>
<dbReference type="EMBL" id="VXIV02000148">
    <property type="protein sequence ID" value="KAF6040383.1"/>
    <property type="molecule type" value="Genomic_DNA"/>
</dbReference>
<sequence length="217" mass="23896">MWTAVTYRVIICKYKIYNCKIDEAGLQAAAAIQGACCKCMTSCKHAEQCQSHSECIHLGLGYQCIDSICHCQHGFTYMNTTNSCIAEYNSSCSSKADCTDTYGECRSGKCQCLDGYSYDARTKNCAGLLNAPCSSHELCTIPYSRCLPQLPTAGNRCCTCMQGYHTVNNQCQATHGLGCDLNGLCSDDQTECDVGKSNKCVCRSHHKYDGQTCRREY</sequence>
<reference evidence="1" key="1">
    <citation type="submission" date="2020-06" db="EMBL/GenBank/DDBJ databases">
        <title>Draft genome of Bugula neritina, a colonial animal packing powerful symbionts and potential medicines.</title>
        <authorList>
            <person name="Rayko M."/>
        </authorList>
    </citation>
    <scope>NUCLEOTIDE SEQUENCE [LARGE SCALE GENOMIC DNA]</scope>
    <source>
        <strain evidence="1">Kwan_BN1</strain>
    </source>
</reference>
<comment type="caution">
    <text evidence="1">The sequence shown here is derived from an EMBL/GenBank/DDBJ whole genome shotgun (WGS) entry which is preliminary data.</text>
</comment>
<proteinExistence type="predicted"/>
<evidence type="ECO:0000313" key="1">
    <source>
        <dbReference type="EMBL" id="KAF6040383.1"/>
    </source>
</evidence>